<feature type="non-terminal residue" evidence="1">
    <location>
        <position position="177"/>
    </location>
</feature>
<organism evidence="1 2">
    <name type="scientific">Reticulomyxa filosa</name>
    <dbReference type="NCBI Taxonomy" id="46433"/>
    <lineage>
        <taxon>Eukaryota</taxon>
        <taxon>Sar</taxon>
        <taxon>Rhizaria</taxon>
        <taxon>Retaria</taxon>
        <taxon>Foraminifera</taxon>
        <taxon>Monothalamids</taxon>
        <taxon>Reticulomyxidae</taxon>
        <taxon>Reticulomyxa</taxon>
    </lineage>
</organism>
<dbReference type="OrthoDB" id="185373at2759"/>
<proteinExistence type="predicted"/>
<name>X6MG66_RETFI</name>
<keyword evidence="2" id="KW-1185">Reference proteome</keyword>
<dbReference type="AlphaFoldDB" id="X6MG66"/>
<sequence length="177" mass="21390">MTTMMITTLRRSGLRQKELIKRPIWNIIPCVLIRRLRQPNTYHARLDEQHQRTQYMKKLKGQKDALLKAKSSPESQYERSLIQKMESDKEIIRYLKESLSQDISLYAAAVKRCSELKYHNSIIQIIDIVQSKHIPPNVIFYNMILYHLCIWDKFDLQKHYFQQWFEKQQDQTNHQLL</sequence>
<dbReference type="Proteomes" id="UP000023152">
    <property type="component" value="Unassembled WGS sequence"/>
</dbReference>
<gene>
    <name evidence="1" type="ORF">RFI_24989</name>
</gene>
<evidence type="ECO:0000313" key="2">
    <source>
        <dbReference type="Proteomes" id="UP000023152"/>
    </source>
</evidence>
<reference evidence="1 2" key="1">
    <citation type="journal article" date="2013" name="Curr. Biol.">
        <title>The Genome of the Foraminiferan Reticulomyxa filosa.</title>
        <authorList>
            <person name="Glockner G."/>
            <person name="Hulsmann N."/>
            <person name="Schleicher M."/>
            <person name="Noegel A.A."/>
            <person name="Eichinger L."/>
            <person name="Gallinger C."/>
            <person name="Pawlowski J."/>
            <person name="Sierra R."/>
            <person name="Euteneuer U."/>
            <person name="Pillet L."/>
            <person name="Moustafa A."/>
            <person name="Platzer M."/>
            <person name="Groth M."/>
            <person name="Szafranski K."/>
            <person name="Schliwa M."/>
        </authorList>
    </citation>
    <scope>NUCLEOTIDE SEQUENCE [LARGE SCALE GENOMIC DNA]</scope>
</reference>
<protein>
    <submittedName>
        <fullName evidence="1">Uncharacterized protein</fullName>
    </submittedName>
</protein>
<evidence type="ECO:0000313" key="1">
    <source>
        <dbReference type="EMBL" id="ETO12387.1"/>
    </source>
</evidence>
<comment type="caution">
    <text evidence="1">The sequence shown here is derived from an EMBL/GenBank/DDBJ whole genome shotgun (WGS) entry which is preliminary data.</text>
</comment>
<dbReference type="EMBL" id="ASPP01021452">
    <property type="protein sequence ID" value="ETO12387.1"/>
    <property type="molecule type" value="Genomic_DNA"/>
</dbReference>
<accession>X6MG66</accession>